<evidence type="ECO:0000256" key="6">
    <source>
        <dbReference type="SAM" id="MobiDB-lite"/>
    </source>
</evidence>
<dbReference type="InterPro" id="IPR029045">
    <property type="entry name" value="ClpP/crotonase-like_dom_sf"/>
</dbReference>
<proteinExistence type="inferred from homology"/>
<dbReference type="PANTHER" id="PTHR11941:SF54">
    <property type="entry name" value="ENOYL-COA HYDRATASE, MITOCHONDRIAL"/>
    <property type="match status" value="1"/>
</dbReference>
<comment type="catalytic activity">
    <reaction evidence="4">
        <text>a (3S)-3-hydroxyacyl-CoA = a (2E)-enoyl-CoA + H2O</text>
        <dbReference type="Rhea" id="RHEA:16105"/>
        <dbReference type="ChEBI" id="CHEBI:15377"/>
        <dbReference type="ChEBI" id="CHEBI:57318"/>
        <dbReference type="ChEBI" id="CHEBI:58856"/>
        <dbReference type="EC" id="4.2.1.17"/>
    </reaction>
</comment>
<accession>A0A4R0JP06</accession>
<reference evidence="7 8" key="1">
    <citation type="submission" date="2019-02" db="EMBL/GenBank/DDBJ databases">
        <title>Kribbella capetownensis sp. nov. and Kribbella speibonae sp. nov., isolated from soil.</title>
        <authorList>
            <person name="Curtis S.M."/>
            <person name="Norton I."/>
            <person name="Everest G.J."/>
            <person name="Meyers P.R."/>
        </authorList>
    </citation>
    <scope>NUCLEOTIDE SEQUENCE [LARGE SCALE GENOMIC DNA]</scope>
    <source>
        <strain evidence="7 8">YM53</strain>
    </source>
</reference>
<keyword evidence="3 7" id="KW-0456">Lyase</keyword>
<dbReference type="CDD" id="cd06558">
    <property type="entry name" value="crotonase-like"/>
    <property type="match status" value="1"/>
</dbReference>
<protein>
    <recommendedName>
        <fullName evidence="2">enoyl-CoA hydratase</fullName>
        <ecNumber evidence="2">4.2.1.17</ecNumber>
    </recommendedName>
</protein>
<organism evidence="7 8">
    <name type="scientific">Kribbella capetownensis</name>
    <dbReference type="NCBI Taxonomy" id="1572659"/>
    <lineage>
        <taxon>Bacteria</taxon>
        <taxon>Bacillati</taxon>
        <taxon>Actinomycetota</taxon>
        <taxon>Actinomycetes</taxon>
        <taxon>Propionibacteriales</taxon>
        <taxon>Kribbellaceae</taxon>
        <taxon>Kribbella</taxon>
    </lineage>
</organism>
<name>A0A4R0JP06_9ACTN</name>
<evidence type="ECO:0000256" key="4">
    <source>
        <dbReference type="ARBA" id="ARBA00023709"/>
    </source>
</evidence>
<dbReference type="RefSeq" id="WP_131515228.1">
    <property type="nucleotide sequence ID" value="NZ_SJKD01000004.1"/>
</dbReference>
<comment type="catalytic activity">
    <reaction evidence="5">
        <text>a 4-saturated-(3S)-3-hydroxyacyl-CoA = a (3E)-enoyl-CoA + H2O</text>
        <dbReference type="Rhea" id="RHEA:20724"/>
        <dbReference type="ChEBI" id="CHEBI:15377"/>
        <dbReference type="ChEBI" id="CHEBI:58521"/>
        <dbReference type="ChEBI" id="CHEBI:137480"/>
        <dbReference type="EC" id="4.2.1.17"/>
    </reaction>
</comment>
<dbReference type="PANTHER" id="PTHR11941">
    <property type="entry name" value="ENOYL-COA HYDRATASE-RELATED"/>
    <property type="match status" value="1"/>
</dbReference>
<sequence length="287" mass="30922">MTQTTGTDRWKDLDFGPPAPDDADPEESVLLDYTSEGAVAVITLNRPQADNAITTEVGARLTEVLETIAVEPAIRVAIITGAGTRAFSVGSDLRQRKSMTKQQWLRQRQDFDRTLYTLRQLRKPIFAAVNGIAYGGGSEIAQSTDFILAADNATFGQPEAMIGLAAGGGSPVLLPRVLPPGKALQMLMTGDPITAQEAYRLGMVNELHPADELMPAAHRVAAKIASNSPTAVQAVKRAVQLGAGQPVEQAISIMMEAHWRSAVHPDRIEGIGAFNDNRDPHFQDPDY</sequence>
<dbReference type="Pfam" id="PF00378">
    <property type="entry name" value="ECH_1"/>
    <property type="match status" value="1"/>
</dbReference>
<dbReference type="FunFam" id="3.90.226.10:FF:000009">
    <property type="entry name" value="Carnitinyl-CoA dehydratase"/>
    <property type="match status" value="1"/>
</dbReference>
<dbReference type="Proteomes" id="UP000293342">
    <property type="component" value="Unassembled WGS sequence"/>
</dbReference>
<comment type="similarity">
    <text evidence="1">Belongs to the enoyl-CoA hydratase/isomerase family.</text>
</comment>
<evidence type="ECO:0000256" key="5">
    <source>
        <dbReference type="ARBA" id="ARBA00023717"/>
    </source>
</evidence>
<dbReference type="EC" id="4.2.1.17" evidence="2"/>
<feature type="region of interest" description="Disordered" evidence="6">
    <location>
        <begin position="1"/>
        <end position="25"/>
    </location>
</feature>
<dbReference type="OrthoDB" id="4470569at2"/>
<dbReference type="GO" id="GO:0018812">
    <property type="term" value="F:3-hydroxyacyl-CoA dehydratase activity"/>
    <property type="evidence" value="ECO:0007669"/>
    <property type="project" value="RHEA"/>
</dbReference>
<evidence type="ECO:0000256" key="3">
    <source>
        <dbReference type="ARBA" id="ARBA00023239"/>
    </source>
</evidence>
<gene>
    <name evidence="7" type="ORF">E0H75_20775</name>
</gene>
<evidence type="ECO:0000313" key="8">
    <source>
        <dbReference type="Proteomes" id="UP000293342"/>
    </source>
</evidence>
<evidence type="ECO:0000313" key="7">
    <source>
        <dbReference type="EMBL" id="TCC48991.1"/>
    </source>
</evidence>
<dbReference type="EMBL" id="SJKD01000004">
    <property type="protein sequence ID" value="TCC48991.1"/>
    <property type="molecule type" value="Genomic_DNA"/>
</dbReference>
<dbReference type="Gene3D" id="3.90.226.10">
    <property type="entry name" value="2-enoyl-CoA Hydratase, Chain A, domain 1"/>
    <property type="match status" value="1"/>
</dbReference>
<dbReference type="AlphaFoldDB" id="A0A4R0JP06"/>
<comment type="caution">
    <text evidence="7">The sequence shown here is derived from an EMBL/GenBank/DDBJ whole genome shotgun (WGS) entry which is preliminary data.</text>
</comment>
<dbReference type="GO" id="GO:0006635">
    <property type="term" value="P:fatty acid beta-oxidation"/>
    <property type="evidence" value="ECO:0007669"/>
    <property type="project" value="TreeGrafter"/>
</dbReference>
<evidence type="ECO:0000256" key="1">
    <source>
        <dbReference type="ARBA" id="ARBA00005254"/>
    </source>
</evidence>
<dbReference type="InterPro" id="IPR001753">
    <property type="entry name" value="Enoyl-CoA_hydra/iso"/>
</dbReference>
<keyword evidence="8" id="KW-1185">Reference proteome</keyword>
<evidence type="ECO:0000256" key="2">
    <source>
        <dbReference type="ARBA" id="ARBA00012076"/>
    </source>
</evidence>
<dbReference type="SUPFAM" id="SSF52096">
    <property type="entry name" value="ClpP/crotonase"/>
    <property type="match status" value="1"/>
</dbReference>